<evidence type="ECO:0000313" key="2">
    <source>
        <dbReference type="EMBL" id="KAF6836997.1"/>
    </source>
</evidence>
<keyword evidence="3" id="KW-1185">Reference proteome</keyword>
<dbReference type="EMBL" id="WIGO01000028">
    <property type="protein sequence ID" value="KAF6836997.1"/>
    <property type="molecule type" value="Genomic_DNA"/>
</dbReference>
<accession>A0A8H6KST0</accession>
<sequence length="69" mass="7503">MASRKRHTAPKECGLEVGFVTQVDRFVTLRRSLTSNTRIQSKSVSGVFPAEAGKDVFGGGPPEWSPEDP</sequence>
<evidence type="ECO:0000313" key="3">
    <source>
        <dbReference type="Proteomes" id="UP000654918"/>
    </source>
</evidence>
<name>A0A8H6KST0_9PEZI</name>
<dbReference type="Proteomes" id="UP000654918">
    <property type="component" value="Unassembled WGS sequence"/>
</dbReference>
<protein>
    <submittedName>
        <fullName evidence="2">Uncharacterized protein</fullName>
    </submittedName>
</protein>
<gene>
    <name evidence="2" type="ORF">CPLU01_03361</name>
</gene>
<evidence type="ECO:0000256" key="1">
    <source>
        <dbReference type="SAM" id="MobiDB-lite"/>
    </source>
</evidence>
<comment type="caution">
    <text evidence="2">The sequence shown here is derived from an EMBL/GenBank/DDBJ whole genome shotgun (WGS) entry which is preliminary data.</text>
</comment>
<proteinExistence type="predicted"/>
<dbReference type="AlphaFoldDB" id="A0A8H6KST0"/>
<reference evidence="2" key="1">
    <citation type="journal article" date="2020" name="Phytopathology">
        <title>Genome Sequence Resources of Colletotrichum truncatum, C. plurivorum, C. musicola, and C. sojae: Four Species Pathogenic to Soybean (Glycine max).</title>
        <authorList>
            <person name="Rogerio F."/>
            <person name="Boufleur T.R."/>
            <person name="Ciampi-Guillardi M."/>
            <person name="Sukno S.A."/>
            <person name="Thon M.R."/>
            <person name="Massola Junior N.S."/>
            <person name="Baroncelli R."/>
        </authorList>
    </citation>
    <scope>NUCLEOTIDE SEQUENCE</scope>
    <source>
        <strain evidence="2">LFN00145</strain>
    </source>
</reference>
<feature type="region of interest" description="Disordered" evidence="1">
    <location>
        <begin position="50"/>
        <end position="69"/>
    </location>
</feature>
<organism evidence="2 3">
    <name type="scientific">Colletotrichum plurivorum</name>
    <dbReference type="NCBI Taxonomy" id="2175906"/>
    <lineage>
        <taxon>Eukaryota</taxon>
        <taxon>Fungi</taxon>
        <taxon>Dikarya</taxon>
        <taxon>Ascomycota</taxon>
        <taxon>Pezizomycotina</taxon>
        <taxon>Sordariomycetes</taxon>
        <taxon>Hypocreomycetidae</taxon>
        <taxon>Glomerellales</taxon>
        <taxon>Glomerellaceae</taxon>
        <taxon>Colletotrichum</taxon>
        <taxon>Colletotrichum orchidearum species complex</taxon>
    </lineage>
</organism>